<comment type="caution">
    <text evidence="6">The sequence shown here is derived from an EMBL/GenBank/DDBJ whole genome shotgun (WGS) entry which is preliminary data.</text>
</comment>
<reference evidence="6 7" key="1">
    <citation type="submission" date="2013-09" db="EMBL/GenBank/DDBJ databases">
        <title>Whole genome shotgun sequence of Vibrio proteolyticus NBRC 13287.</title>
        <authorList>
            <person name="Isaki S."/>
            <person name="Hosoyama A."/>
            <person name="Numata M."/>
            <person name="Hashimoto M."/>
            <person name="Hosoyama Y."/>
            <person name="Tsuchikane K."/>
            <person name="Noguchi M."/>
            <person name="Hirakata S."/>
            <person name="Ichikawa N."/>
            <person name="Ohji S."/>
            <person name="Yamazoe A."/>
            <person name="Fujita N."/>
        </authorList>
    </citation>
    <scope>NUCLEOTIDE SEQUENCE [LARGE SCALE GENOMIC DNA]</scope>
    <source>
        <strain evidence="6 7">NBRC 13287</strain>
    </source>
</reference>
<dbReference type="SUPFAM" id="SSF56112">
    <property type="entry name" value="Protein kinase-like (PK-like)"/>
    <property type="match status" value="1"/>
</dbReference>
<dbReference type="GO" id="GO:0016740">
    <property type="term" value="F:transferase activity"/>
    <property type="evidence" value="ECO:0007669"/>
    <property type="project" value="UniProtKB-KW"/>
</dbReference>
<dbReference type="STRING" id="1219065.VPR01S_11_00780"/>
<evidence type="ECO:0000256" key="2">
    <source>
        <dbReference type="ARBA" id="ARBA00022679"/>
    </source>
</evidence>
<evidence type="ECO:0000313" key="7">
    <source>
        <dbReference type="Proteomes" id="UP000016570"/>
    </source>
</evidence>
<dbReference type="GO" id="GO:0006744">
    <property type="term" value="P:ubiquinone biosynthetic process"/>
    <property type="evidence" value="ECO:0007669"/>
    <property type="project" value="TreeGrafter"/>
</dbReference>
<dbReference type="InterPro" id="IPR034646">
    <property type="entry name" value="ADCK3_dom"/>
</dbReference>
<dbReference type="EMBL" id="BATJ01000011">
    <property type="protein sequence ID" value="GAD68085.1"/>
    <property type="molecule type" value="Genomic_DNA"/>
</dbReference>
<keyword evidence="4" id="KW-0067">ATP-binding</keyword>
<accession>U3A316</accession>
<gene>
    <name evidence="6" type="ORF">VPR01S_11_00780</name>
</gene>
<dbReference type="PANTHER" id="PTHR43851">
    <property type="match status" value="1"/>
</dbReference>
<feature type="domain" description="ABC1 atypical kinase-like" evidence="5">
    <location>
        <begin position="95"/>
        <end position="333"/>
    </location>
</feature>
<evidence type="ECO:0000259" key="5">
    <source>
        <dbReference type="Pfam" id="PF03109"/>
    </source>
</evidence>
<dbReference type="Proteomes" id="UP000016570">
    <property type="component" value="Unassembled WGS sequence"/>
</dbReference>
<dbReference type="InterPro" id="IPR011009">
    <property type="entry name" value="Kinase-like_dom_sf"/>
</dbReference>
<comment type="similarity">
    <text evidence="1">Belongs to the protein kinase superfamily. ADCK protein kinase family.</text>
</comment>
<evidence type="ECO:0000256" key="1">
    <source>
        <dbReference type="ARBA" id="ARBA00009670"/>
    </source>
</evidence>
<keyword evidence="2" id="KW-0808">Transferase</keyword>
<protein>
    <recommendedName>
        <fullName evidence="5">ABC1 atypical kinase-like domain-containing protein</fullName>
    </recommendedName>
</protein>
<keyword evidence="7" id="KW-1185">Reference proteome</keyword>
<dbReference type="RefSeq" id="WP_021706056.1">
    <property type="nucleotide sequence ID" value="NZ_BATJ01000011.1"/>
</dbReference>
<dbReference type="eggNOG" id="COG0661">
    <property type="taxonomic scope" value="Bacteria"/>
</dbReference>
<dbReference type="InterPro" id="IPR004147">
    <property type="entry name" value="ABC1_dom"/>
</dbReference>
<sequence length="441" mass="48848">MSQRESKIPTHRLSRLGQFASLATRVTGNVVSEGTKQWMQGKRPSAKELLLTPNNLKRVADQLAHLRGAAMKVGQMLSMDAGDLLSPELAEVLARLRSDANPMLAKQLAAVLEEGLGQEWKQQFLAFNFKPIASASIGQVHQAYTDDGIKLAVKVQYPGVEKSIDSDVNNVGTLLNVVGLLPKEVDIAPLLEEAKTQLHYEADYVREAHYLRRYQALLSGDPAFVVPQVFPALSSKTVLSMSYVEGVPIESLHSAAQPIRDQVMTHILSLLFRELFEFQLVQTDPNFANYLYNHASGQIALLDFGATREYRTTISEGYRMAFSAVMKGETEKLDTALTQIGFFSQTIAPEQREAILALVRMACEPMLHQGDYDFATSGLAQRLRDAGTVLSMEKDYWHTPPADALFLHRKIGGLYLLAARLHANVDVQSLVTPYLDIHNAA</sequence>
<keyword evidence="3" id="KW-0547">Nucleotide-binding</keyword>
<evidence type="ECO:0000313" key="6">
    <source>
        <dbReference type="EMBL" id="GAD68085.1"/>
    </source>
</evidence>
<dbReference type="GO" id="GO:0005524">
    <property type="term" value="F:ATP binding"/>
    <property type="evidence" value="ECO:0007669"/>
    <property type="project" value="UniProtKB-KW"/>
</dbReference>
<dbReference type="PANTHER" id="PTHR43851:SF3">
    <property type="entry name" value="COENZYME Q8"/>
    <property type="match status" value="1"/>
</dbReference>
<dbReference type="InterPro" id="IPR051409">
    <property type="entry name" value="Atypical_kinase_ADCK"/>
</dbReference>
<dbReference type="AlphaFoldDB" id="U3A316"/>
<proteinExistence type="inferred from homology"/>
<evidence type="ECO:0000256" key="4">
    <source>
        <dbReference type="ARBA" id="ARBA00022840"/>
    </source>
</evidence>
<name>U3A316_VIBPR</name>
<dbReference type="CDD" id="cd13970">
    <property type="entry name" value="ABC1_ADCK3"/>
    <property type="match status" value="1"/>
</dbReference>
<evidence type="ECO:0000256" key="3">
    <source>
        <dbReference type="ARBA" id="ARBA00022741"/>
    </source>
</evidence>
<organism evidence="6 7">
    <name type="scientific">Vibrio proteolyticus NBRC 13287</name>
    <dbReference type="NCBI Taxonomy" id="1219065"/>
    <lineage>
        <taxon>Bacteria</taxon>
        <taxon>Pseudomonadati</taxon>
        <taxon>Pseudomonadota</taxon>
        <taxon>Gammaproteobacteria</taxon>
        <taxon>Vibrionales</taxon>
        <taxon>Vibrionaceae</taxon>
        <taxon>Vibrio</taxon>
    </lineage>
</organism>
<dbReference type="Pfam" id="PF03109">
    <property type="entry name" value="ABC1"/>
    <property type="match status" value="1"/>
</dbReference>